<accession>A0A1B2LX95</accession>
<dbReference type="STRING" id="1789224.BFG52_03760"/>
<gene>
    <name evidence="2" type="ORF">BFG52_03760</name>
</gene>
<protein>
    <submittedName>
        <fullName evidence="2">Uncharacterized protein</fullName>
    </submittedName>
</protein>
<dbReference type="RefSeq" id="WP_067552829.1">
    <property type="nucleotide sequence ID" value="NZ_CP016895.1"/>
</dbReference>
<evidence type="ECO:0000313" key="2">
    <source>
        <dbReference type="EMBL" id="AOA57555.1"/>
    </source>
</evidence>
<evidence type="ECO:0000256" key="1">
    <source>
        <dbReference type="SAM" id="Phobius"/>
    </source>
</evidence>
<proteinExistence type="predicted"/>
<feature type="transmembrane region" description="Helical" evidence="1">
    <location>
        <begin position="40"/>
        <end position="58"/>
    </location>
</feature>
<dbReference type="AlphaFoldDB" id="A0A1B2LX95"/>
<reference evidence="2 3" key="1">
    <citation type="submission" date="2016-08" db="EMBL/GenBank/DDBJ databases">
        <authorList>
            <person name="Seilhamer J.J."/>
        </authorList>
    </citation>
    <scope>NUCLEOTIDE SEQUENCE [LARGE SCALE GENOMIC DNA]</scope>
    <source>
        <strain evidence="2 3">BRTC-1</strain>
    </source>
</reference>
<keyword evidence="1" id="KW-1133">Transmembrane helix</keyword>
<dbReference type="KEGG" id="ala:BFG52_03760"/>
<keyword evidence="1" id="KW-0472">Membrane</keyword>
<evidence type="ECO:0000313" key="3">
    <source>
        <dbReference type="Proteomes" id="UP000093391"/>
    </source>
</evidence>
<sequence>MHQSNSNSNCQQFDVKRSAIGILRQEPTAADFKPKQSKSGLVAASLFIIAIAFSFAVLKGCSDDAMCFKHIATSKVIDHEYIC</sequence>
<name>A0A1B2LX95_9GAMM</name>
<keyword evidence="1" id="KW-0812">Transmembrane</keyword>
<keyword evidence="3" id="KW-1185">Reference proteome</keyword>
<organism evidence="2 3">
    <name type="scientific">Acinetobacter larvae</name>
    <dbReference type="NCBI Taxonomy" id="1789224"/>
    <lineage>
        <taxon>Bacteria</taxon>
        <taxon>Pseudomonadati</taxon>
        <taxon>Pseudomonadota</taxon>
        <taxon>Gammaproteobacteria</taxon>
        <taxon>Moraxellales</taxon>
        <taxon>Moraxellaceae</taxon>
        <taxon>Acinetobacter</taxon>
    </lineage>
</organism>
<dbReference type="EMBL" id="CP016895">
    <property type="protein sequence ID" value="AOA57555.1"/>
    <property type="molecule type" value="Genomic_DNA"/>
</dbReference>
<dbReference type="Proteomes" id="UP000093391">
    <property type="component" value="Chromosome"/>
</dbReference>